<dbReference type="GO" id="GO:0051787">
    <property type="term" value="F:misfolded protein binding"/>
    <property type="evidence" value="ECO:0007669"/>
    <property type="project" value="TreeGrafter"/>
</dbReference>
<protein>
    <recommendedName>
        <fullName evidence="3">J domain-containing protein</fullName>
    </recommendedName>
</protein>
<proteinExistence type="predicted"/>
<dbReference type="GO" id="GO:0005783">
    <property type="term" value="C:endoplasmic reticulum"/>
    <property type="evidence" value="ECO:0007669"/>
    <property type="project" value="TreeGrafter"/>
</dbReference>
<sequence>MSKRDYYDVLGVGRNAKTEELKKAYRKLAMKHHPDRNPDNSSAAEKFKEATEAYEILSDPSRRTSYDQFGHQGVDPSGFSSGRTATDA</sequence>
<organism evidence="4">
    <name type="scientific">marine metagenome</name>
    <dbReference type="NCBI Taxonomy" id="408172"/>
    <lineage>
        <taxon>unclassified sequences</taxon>
        <taxon>metagenomes</taxon>
        <taxon>ecological metagenomes</taxon>
    </lineage>
</organism>
<dbReference type="PROSITE" id="PS00636">
    <property type="entry name" value="DNAJ_1"/>
    <property type="match status" value="1"/>
</dbReference>
<dbReference type="InterPro" id="IPR051948">
    <property type="entry name" value="Hsp70_co-chaperone_J-domain"/>
</dbReference>
<evidence type="ECO:0000259" key="3">
    <source>
        <dbReference type="PROSITE" id="PS50076"/>
    </source>
</evidence>
<evidence type="ECO:0000313" key="4">
    <source>
        <dbReference type="EMBL" id="SVE42143.1"/>
    </source>
</evidence>
<dbReference type="Gene3D" id="1.10.287.110">
    <property type="entry name" value="DnaJ domain"/>
    <property type="match status" value="1"/>
</dbReference>
<dbReference type="PRINTS" id="PR00625">
    <property type="entry name" value="JDOMAIN"/>
</dbReference>
<evidence type="ECO:0000256" key="1">
    <source>
        <dbReference type="ARBA" id="ARBA00023186"/>
    </source>
</evidence>
<feature type="non-terminal residue" evidence="4">
    <location>
        <position position="88"/>
    </location>
</feature>
<dbReference type="PROSITE" id="PS50076">
    <property type="entry name" value="DNAJ_2"/>
    <property type="match status" value="1"/>
</dbReference>
<dbReference type="PANTHER" id="PTHR44360">
    <property type="entry name" value="DNAJ HOMOLOG SUBFAMILY B MEMBER 9"/>
    <property type="match status" value="1"/>
</dbReference>
<feature type="compositionally biased region" description="Polar residues" evidence="2">
    <location>
        <begin position="78"/>
        <end position="88"/>
    </location>
</feature>
<gene>
    <name evidence="4" type="ORF">METZ01_LOCUS494997</name>
</gene>
<dbReference type="GO" id="GO:0051087">
    <property type="term" value="F:protein-folding chaperone binding"/>
    <property type="evidence" value="ECO:0007669"/>
    <property type="project" value="TreeGrafter"/>
</dbReference>
<feature type="region of interest" description="Disordered" evidence="2">
    <location>
        <begin position="31"/>
        <end position="88"/>
    </location>
</feature>
<dbReference type="InterPro" id="IPR018253">
    <property type="entry name" value="DnaJ_domain_CS"/>
</dbReference>
<dbReference type="PANTHER" id="PTHR44360:SF1">
    <property type="entry name" value="DNAJ HOMOLOG SUBFAMILY B MEMBER 9"/>
    <property type="match status" value="1"/>
</dbReference>
<dbReference type="AlphaFoldDB" id="A0A383DCT6"/>
<dbReference type="SUPFAM" id="SSF46565">
    <property type="entry name" value="Chaperone J-domain"/>
    <property type="match status" value="1"/>
</dbReference>
<dbReference type="EMBL" id="UINC01216130">
    <property type="protein sequence ID" value="SVE42143.1"/>
    <property type="molecule type" value="Genomic_DNA"/>
</dbReference>
<dbReference type="InterPro" id="IPR001623">
    <property type="entry name" value="DnaJ_domain"/>
</dbReference>
<feature type="domain" description="J" evidence="3">
    <location>
        <begin position="5"/>
        <end position="70"/>
    </location>
</feature>
<name>A0A383DCT6_9ZZZZ</name>
<dbReference type="Pfam" id="PF00226">
    <property type="entry name" value="DnaJ"/>
    <property type="match status" value="1"/>
</dbReference>
<dbReference type="CDD" id="cd06257">
    <property type="entry name" value="DnaJ"/>
    <property type="match status" value="1"/>
</dbReference>
<dbReference type="SMART" id="SM00271">
    <property type="entry name" value="DnaJ"/>
    <property type="match status" value="1"/>
</dbReference>
<evidence type="ECO:0000256" key="2">
    <source>
        <dbReference type="SAM" id="MobiDB-lite"/>
    </source>
</evidence>
<dbReference type="InterPro" id="IPR036869">
    <property type="entry name" value="J_dom_sf"/>
</dbReference>
<reference evidence="4" key="1">
    <citation type="submission" date="2018-05" db="EMBL/GenBank/DDBJ databases">
        <authorList>
            <person name="Lanie J.A."/>
            <person name="Ng W.-L."/>
            <person name="Kazmierczak K.M."/>
            <person name="Andrzejewski T.M."/>
            <person name="Davidsen T.M."/>
            <person name="Wayne K.J."/>
            <person name="Tettelin H."/>
            <person name="Glass J.I."/>
            <person name="Rusch D."/>
            <person name="Podicherti R."/>
            <person name="Tsui H.-C.T."/>
            <person name="Winkler M.E."/>
        </authorList>
    </citation>
    <scope>NUCLEOTIDE SEQUENCE</scope>
</reference>
<keyword evidence="1" id="KW-0143">Chaperone</keyword>
<dbReference type="GO" id="GO:0036503">
    <property type="term" value="P:ERAD pathway"/>
    <property type="evidence" value="ECO:0007669"/>
    <property type="project" value="TreeGrafter"/>
</dbReference>
<accession>A0A383DCT6</accession>